<comment type="subcellular location">
    <subcellularLocation>
        <location evidence="1">Cell membrane</location>
        <topology evidence="1">Multi-pass membrane protein</topology>
    </subcellularLocation>
</comment>
<evidence type="ECO:0008006" key="9">
    <source>
        <dbReference type="Google" id="ProtNLM"/>
    </source>
</evidence>
<dbReference type="RefSeq" id="WP_005372774.1">
    <property type="nucleotide sequence ID" value="NZ_CM001475.1"/>
</dbReference>
<sequence>MKMAFTIAAREFKSLFLSPLAWTLLAILQAILAFLFLTQVEAFNMLQPKLAGLDNAPGLTDIVVTPLFGNAGIIFLLVTPLLTMRLITEERRNKTIALLLSAPVSNAEIVLGKYFGVVGLLWAMVVLTALMPLSLLAGGDLDLGKLAANLFALALLAAAFAATGLYTSCIVSHPTIAAMTAFGLLLLLWILDWTAGMGEQRAYIFEYLSILRHFQNLQSGLVSTADAAYFLLFTAVFLVLSIRRLDYDRLQK</sequence>
<feature type="transmembrane region" description="Helical" evidence="6">
    <location>
        <begin position="109"/>
        <end position="134"/>
    </location>
</feature>
<dbReference type="Proteomes" id="UP000005090">
    <property type="component" value="Chromosome"/>
</dbReference>
<feature type="transmembrane region" description="Helical" evidence="6">
    <location>
        <begin position="227"/>
        <end position="245"/>
    </location>
</feature>
<organism evidence="7 8">
    <name type="scientific">Methylomicrobium album BG8</name>
    <dbReference type="NCBI Taxonomy" id="686340"/>
    <lineage>
        <taxon>Bacteria</taxon>
        <taxon>Pseudomonadati</taxon>
        <taxon>Pseudomonadota</taxon>
        <taxon>Gammaproteobacteria</taxon>
        <taxon>Methylococcales</taxon>
        <taxon>Methylococcaceae</taxon>
        <taxon>Methylomicrobium</taxon>
    </lineage>
</organism>
<feature type="transmembrane region" description="Helical" evidence="6">
    <location>
        <begin position="66"/>
        <end position="88"/>
    </location>
</feature>
<evidence type="ECO:0000256" key="4">
    <source>
        <dbReference type="ARBA" id="ARBA00022989"/>
    </source>
</evidence>
<evidence type="ECO:0000256" key="2">
    <source>
        <dbReference type="ARBA" id="ARBA00022475"/>
    </source>
</evidence>
<evidence type="ECO:0000256" key="6">
    <source>
        <dbReference type="SAM" id="Phobius"/>
    </source>
</evidence>
<proteinExistence type="predicted"/>
<evidence type="ECO:0000256" key="5">
    <source>
        <dbReference type="ARBA" id="ARBA00023136"/>
    </source>
</evidence>
<dbReference type="GO" id="GO:0140359">
    <property type="term" value="F:ABC-type transporter activity"/>
    <property type="evidence" value="ECO:0007669"/>
    <property type="project" value="InterPro"/>
</dbReference>
<dbReference type="GO" id="GO:0005886">
    <property type="term" value="C:plasma membrane"/>
    <property type="evidence" value="ECO:0007669"/>
    <property type="project" value="UniProtKB-SubCell"/>
</dbReference>
<feature type="transmembrane region" description="Helical" evidence="6">
    <location>
        <begin position="146"/>
        <end position="167"/>
    </location>
</feature>
<evidence type="ECO:0000313" key="7">
    <source>
        <dbReference type="EMBL" id="EIC30239.1"/>
    </source>
</evidence>
<dbReference type="HOGENOM" id="CLU_081003_1_0_6"/>
<gene>
    <name evidence="7" type="ORF">Metal_2522</name>
</gene>
<reference evidence="7 8" key="1">
    <citation type="journal article" date="2013" name="Genome Announc.">
        <title>Genome Sequence of the Obligate Gammaproteobacterial Methanotroph Methylomicrobium album Strain BG8.</title>
        <authorList>
            <person name="Kits K.D."/>
            <person name="Kalyuzhnaya M.G."/>
            <person name="Klotz M.G."/>
            <person name="Jetten M.S."/>
            <person name="Op den Camp H.J."/>
            <person name="Vuilleumier S."/>
            <person name="Bringel F."/>
            <person name="Dispirito A.A."/>
            <person name="Murrell J.C."/>
            <person name="Bruce D."/>
            <person name="Cheng J.F."/>
            <person name="Copeland A."/>
            <person name="Goodwin L."/>
            <person name="Hauser L."/>
            <person name="Lajus A."/>
            <person name="Land M.L."/>
            <person name="Lapidus A."/>
            <person name="Lucas S."/>
            <person name="Medigue C."/>
            <person name="Pitluck S."/>
            <person name="Woyke T."/>
            <person name="Zeytun A."/>
            <person name="Stein L.Y."/>
        </authorList>
    </citation>
    <scope>NUCLEOTIDE SEQUENCE [LARGE SCALE GENOMIC DNA]</scope>
    <source>
        <strain evidence="7 8">BG8</strain>
    </source>
</reference>
<dbReference type="PANTHER" id="PTHR30294:SF29">
    <property type="entry name" value="MULTIDRUG ABC TRANSPORTER PERMEASE YBHS-RELATED"/>
    <property type="match status" value="1"/>
</dbReference>
<dbReference type="PANTHER" id="PTHR30294">
    <property type="entry name" value="MEMBRANE COMPONENT OF ABC TRANSPORTER YHHJ-RELATED"/>
    <property type="match status" value="1"/>
</dbReference>
<feature type="transmembrane region" description="Helical" evidence="6">
    <location>
        <begin position="174"/>
        <end position="191"/>
    </location>
</feature>
<evidence type="ECO:0000256" key="1">
    <source>
        <dbReference type="ARBA" id="ARBA00004651"/>
    </source>
</evidence>
<evidence type="ECO:0000313" key="8">
    <source>
        <dbReference type="Proteomes" id="UP000005090"/>
    </source>
</evidence>
<keyword evidence="8" id="KW-1185">Reference proteome</keyword>
<dbReference type="Pfam" id="PF12679">
    <property type="entry name" value="ABC2_membrane_2"/>
    <property type="match status" value="1"/>
</dbReference>
<keyword evidence="2" id="KW-1003">Cell membrane</keyword>
<dbReference type="EMBL" id="CM001475">
    <property type="protein sequence ID" value="EIC30239.1"/>
    <property type="molecule type" value="Genomic_DNA"/>
</dbReference>
<keyword evidence="3 6" id="KW-0812">Transmembrane</keyword>
<keyword evidence="4 6" id="KW-1133">Transmembrane helix</keyword>
<name>H8GIP9_METAL</name>
<protein>
    <recommendedName>
        <fullName evidence="9">ABC-type transport system involved in multi-copper enzyme maturation, permease component</fullName>
    </recommendedName>
</protein>
<dbReference type="AlphaFoldDB" id="H8GIP9"/>
<dbReference type="eggNOG" id="COG1277">
    <property type="taxonomic scope" value="Bacteria"/>
</dbReference>
<accession>H8GIP9</accession>
<dbReference type="InterPro" id="IPR051449">
    <property type="entry name" value="ABC-2_transporter_component"/>
</dbReference>
<dbReference type="STRING" id="686340.Metal_2522"/>
<keyword evidence="5 6" id="KW-0472">Membrane</keyword>
<evidence type="ECO:0000256" key="3">
    <source>
        <dbReference type="ARBA" id="ARBA00022692"/>
    </source>
</evidence>